<dbReference type="Gene3D" id="3.90.1520.10">
    <property type="entry name" value="H-NOX domain"/>
    <property type="match status" value="1"/>
</dbReference>
<reference evidence="2 3" key="1">
    <citation type="journal article" date="2019" name="Int. J. Syst. Evol. Microbiol.">
        <title>The Global Catalogue of Microorganisms (GCM) 10K type strain sequencing project: providing services to taxonomists for standard genome sequencing and annotation.</title>
        <authorList>
            <consortium name="The Broad Institute Genomics Platform"/>
            <consortium name="The Broad Institute Genome Sequencing Center for Infectious Disease"/>
            <person name="Wu L."/>
            <person name="Ma J."/>
        </authorList>
    </citation>
    <scope>NUCLEOTIDE SEQUENCE [LARGE SCALE GENOMIC DNA]</scope>
    <source>
        <strain evidence="2 3">CGMCC 1.10390</strain>
    </source>
</reference>
<accession>A0ABD6DHT1</accession>
<dbReference type="Pfam" id="PF07700">
    <property type="entry name" value="HNOB"/>
    <property type="match status" value="1"/>
</dbReference>
<dbReference type="PANTHER" id="PTHR45655">
    <property type="entry name" value="GUANYLATE CYCLASE SOLUBLE SUBUNIT BETA-2"/>
    <property type="match status" value="1"/>
</dbReference>
<dbReference type="EMBL" id="JBHUDO010000002">
    <property type="protein sequence ID" value="MFD1645355.1"/>
    <property type="molecule type" value="Genomic_DNA"/>
</dbReference>
<dbReference type="AlphaFoldDB" id="A0ABD6DHT1"/>
<organism evidence="2 3">
    <name type="scientific">Haloarchaeobius litoreus</name>
    <dbReference type="NCBI Taxonomy" id="755306"/>
    <lineage>
        <taxon>Archaea</taxon>
        <taxon>Methanobacteriati</taxon>
        <taxon>Methanobacteriota</taxon>
        <taxon>Stenosarchaea group</taxon>
        <taxon>Halobacteria</taxon>
        <taxon>Halobacteriales</taxon>
        <taxon>Halorubellaceae</taxon>
        <taxon>Haloarchaeobius</taxon>
    </lineage>
</organism>
<dbReference type="InterPro" id="IPR024096">
    <property type="entry name" value="NO_sig/Golgi_transp_ligand-bd"/>
</dbReference>
<gene>
    <name evidence="2" type="ORF">ACFSBL_06645</name>
</gene>
<protein>
    <submittedName>
        <fullName evidence="2">Heme NO-binding domain-containing protein</fullName>
    </submittedName>
</protein>
<evidence type="ECO:0000313" key="2">
    <source>
        <dbReference type="EMBL" id="MFD1645355.1"/>
    </source>
</evidence>
<dbReference type="InterPro" id="IPR011644">
    <property type="entry name" value="Heme_NO-bd"/>
</dbReference>
<dbReference type="Proteomes" id="UP001597034">
    <property type="component" value="Unassembled WGS sequence"/>
</dbReference>
<keyword evidence="3" id="KW-1185">Reference proteome</keyword>
<proteinExistence type="predicted"/>
<sequence length="192" mass="21397">MHRARMHGIVLKSLKDFVVDTYDTETWRAIQEAAGVPGKLYVPVSEYTDEETLALVSAASELSGEDEGDLLYEFGRYAVGPLVETYGVHVDGEWTGLELLANTEAYIHQALRAKQLSEFTPPKLQSKRLGEDAVVVRYGSDRELCKLAEGIIDGVGEHYGEHYRTDHRSCQLEGDPHCDIVVQRAEEPFAAD</sequence>
<evidence type="ECO:0000259" key="1">
    <source>
        <dbReference type="Pfam" id="PF07700"/>
    </source>
</evidence>
<dbReference type="RefSeq" id="WP_256399133.1">
    <property type="nucleotide sequence ID" value="NZ_JANHJR010000001.1"/>
</dbReference>
<name>A0ABD6DHT1_9EURY</name>
<dbReference type="InterPro" id="IPR038158">
    <property type="entry name" value="H-NOX_domain_sf"/>
</dbReference>
<feature type="domain" description="Heme NO-binding" evidence="1">
    <location>
        <begin position="7"/>
        <end position="163"/>
    </location>
</feature>
<evidence type="ECO:0000313" key="3">
    <source>
        <dbReference type="Proteomes" id="UP001597034"/>
    </source>
</evidence>
<dbReference type="PANTHER" id="PTHR45655:SF13">
    <property type="entry name" value="SOLUBLE GUANYLATE CYCLASE GCY-32-RELATED"/>
    <property type="match status" value="1"/>
</dbReference>
<dbReference type="SUPFAM" id="SSF111126">
    <property type="entry name" value="Ligand-binding domain in the NO signalling and Golgi transport"/>
    <property type="match status" value="1"/>
</dbReference>
<comment type="caution">
    <text evidence="2">The sequence shown here is derived from an EMBL/GenBank/DDBJ whole genome shotgun (WGS) entry which is preliminary data.</text>
</comment>